<dbReference type="PANTHER" id="PTHR14097:SF9">
    <property type="entry name" value="EPIMERASE, PUTATIVE (AFU_ORTHOLOGUE AFUA_8G07320)-RELATED"/>
    <property type="match status" value="1"/>
</dbReference>
<dbReference type="OrthoDB" id="3535423at2759"/>
<dbReference type="Proteomes" id="UP000700596">
    <property type="component" value="Unassembled WGS sequence"/>
</dbReference>
<dbReference type="Gene3D" id="3.40.50.720">
    <property type="entry name" value="NAD(P)-binding Rossmann-like Domain"/>
    <property type="match status" value="1"/>
</dbReference>
<evidence type="ECO:0000313" key="1">
    <source>
        <dbReference type="EMBL" id="KAH7135490.1"/>
    </source>
</evidence>
<sequence>MTFKIILTGVTGRIGGEVLNQCLKSPSVTSIIALSRRPIDGLPDDASTKLEVVLMEDFTQYSKEILDKLSGADGCIWCMSTPMPNSNLELVYPKAFAEAFSSTWAHSNKRIRYVHLTGKLAERDQDRSLWVLGGLRKLKGRGESQMVQFANNSNGMWETLVARPGQVIKRGAPLWEAVAAVFGSEWTIRSDELALALIDAAVNGSSDEILVPGALSERGQELIKKENKG</sequence>
<accession>A0A9P9ECQ9</accession>
<dbReference type="PANTHER" id="PTHR14097">
    <property type="entry name" value="OXIDOREDUCTASE HTATIP2"/>
    <property type="match status" value="1"/>
</dbReference>
<name>A0A9P9ECQ9_9PLEO</name>
<dbReference type="SUPFAM" id="SSF51735">
    <property type="entry name" value="NAD(P)-binding Rossmann-fold domains"/>
    <property type="match status" value="1"/>
</dbReference>
<gene>
    <name evidence="1" type="ORF">B0J11DRAFT_502305</name>
</gene>
<dbReference type="AlphaFoldDB" id="A0A9P9ECQ9"/>
<dbReference type="EMBL" id="JAGMWT010000002">
    <property type="protein sequence ID" value="KAH7135490.1"/>
    <property type="molecule type" value="Genomic_DNA"/>
</dbReference>
<dbReference type="InterPro" id="IPR036291">
    <property type="entry name" value="NAD(P)-bd_dom_sf"/>
</dbReference>
<evidence type="ECO:0000313" key="2">
    <source>
        <dbReference type="Proteomes" id="UP000700596"/>
    </source>
</evidence>
<reference evidence="1" key="1">
    <citation type="journal article" date="2021" name="Nat. Commun.">
        <title>Genetic determinants of endophytism in the Arabidopsis root mycobiome.</title>
        <authorList>
            <person name="Mesny F."/>
            <person name="Miyauchi S."/>
            <person name="Thiergart T."/>
            <person name="Pickel B."/>
            <person name="Atanasova L."/>
            <person name="Karlsson M."/>
            <person name="Huettel B."/>
            <person name="Barry K.W."/>
            <person name="Haridas S."/>
            <person name="Chen C."/>
            <person name="Bauer D."/>
            <person name="Andreopoulos W."/>
            <person name="Pangilinan J."/>
            <person name="LaButti K."/>
            <person name="Riley R."/>
            <person name="Lipzen A."/>
            <person name="Clum A."/>
            <person name="Drula E."/>
            <person name="Henrissat B."/>
            <person name="Kohler A."/>
            <person name="Grigoriev I.V."/>
            <person name="Martin F.M."/>
            <person name="Hacquard S."/>
        </authorList>
    </citation>
    <scope>NUCLEOTIDE SEQUENCE</scope>
    <source>
        <strain evidence="1">MPI-CAGE-CH-0243</strain>
    </source>
</reference>
<evidence type="ECO:0008006" key="3">
    <source>
        <dbReference type="Google" id="ProtNLM"/>
    </source>
</evidence>
<keyword evidence="2" id="KW-1185">Reference proteome</keyword>
<protein>
    <recommendedName>
        <fullName evidence="3">NAD(P)-binding domain-containing protein</fullName>
    </recommendedName>
</protein>
<comment type="caution">
    <text evidence="1">The sequence shown here is derived from an EMBL/GenBank/DDBJ whole genome shotgun (WGS) entry which is preliminary data.</text>
</comment>
<proteinExistence type="predicted"/>
<organism evidence="1 2">
    <name type="scientific">Dendryphion nanum</name>
    <dbReference type="NCBI Taxonomy" id="256645"/>
    <lineage>
        <taxon>Eukaryota</taxon>
        <taxon>Fungi</taxon>
        <taxon>Dikarya</taxon>
        <taxon>Ascomycota</taxon>
        <taxon>Pezizomycotina</taxon>
        <taxon>Dothideomycetes</taxon>
        <taxon>Pleosporomycetidae</taxon>
        <taxon>Pleosporales</taxon>
        <taxon>Torulaceae</taxon>
        <taxon>Dendryphion</taxon>
    </lineage>
</organism>